<dbReference type="PANTHER" id="PTHR22674">
    <property type="entry name" value="NTPASE, KAP FAMILY P-LOOP DOMAIN-CONTAINING 1"/>
    <property type="match status" value="1"/>
</dbReference>
<evidence type="ECO:0000313" key="3">
    <source>
        <dbReference type="EMBL" id="VFD33369.1"/>
    </source>
</evidence>
<dbReference type="InterPro" id="IPR011646">
    <property type="entry name" value="KAP_P-loop"/>
</dbReference>
<name>A0AB74QCY5_CLODI</name>
<protein>
    <submittedName>
        <fullName evidence="3">Predicted P-loop ATPase</fullName>
    </submittedName>
</protein>
<dbReference type="Gene3D" id="3.40.50.300">
    <property type="entry name" value="P-loop containing nucleotide triphosphate hydrolases"/>
    <property type="match status" value="1"/>
</dbReference>
<dbReference type="InterPro" id="IPR027417">
    <property type="entry name" value="P-loop_NTPase"/>
</dbReference>
<reference evidence="3 4" key="1">
    <citation type="submission" date="2019-02" db="EMBL/GenBank/DDBJ databases">
        <authorList>
            <consortium name="Pathogen Informatics"/>
        </authorList>
    </citation>
    <scope>NUCLEOTIDE SEQUENCE [LARGE SCALE GENOMIC DNA]</scope>
    <source>
        <strain evidence="4">clo34</strain>
    </source>
</reference>
<dbReference type="Proteomes" id="UP000411588">
    <property type="component" value="Unassembled WGS sequence"/>
</dbReference>
<comment type="caution">
    <text evidence="3">The sequence shown here is derived from an EMBL/GenBank/DDBJ whole genome shotgun (WGS) entry which is preliminary data.</text>
</comment>
<proteinExistence type="predicted"/>
<feature type="domain" description="KAP NTPase" evidence="2">
    <location>
        <begin position="14"/>
        <end position="387"/>
    </location>
</feature>
<dbReference type="SUPFAM" id="SSF52540">
    <property type="entry name" value="P-loop containing nucleoside triphosphate hydrolases"/>
    <property type="match status" value="1"/>
</dbReference>
<feature type="coiled-coil region" evidence="1">
    <location>
        <begin position="161"/>
        <end position="198"/>
    </location>
</feature>
<dbReference type="EMBL" id="CAADAN010000009">
    <property type="protein sequence ID" value="VFD33369.1"/>
    <property type="molecule type" value="Genomic_DNA"/>
</dbReference>
<gene>
    <name evidence="3" type="ORF">SAMEA1402399_02559</name>
</gene>
<dbReference type="Pfam" id="PF07693">
    <property type="entry name" value="KAP_NTPase"/>
    <property type="match status" value="1"/>
</dbReference>
<organism evidence="3 4">
    <name type="scientific">Clostridioides difficile</name>
    <name type="common">Peptoclostridium difficile</name>
    <dbReference type="NCBI Taxonomy" id="1496"/>
    <lineage>
        <taxon>Bacteria</taxon>
        <taxon>Bacillati</taxon>
        <taxon>Bacillota</taxon>
        <taxon>Clostridia</taxon>
        <taxon>Peptostreptococcales</taxon>
        <taxon>Peptostreptococcaceae</taxon>
        <taxon>Clostridioides</taxon>
    </lineage>
</organism>
<dbReference type="AlphaFoldDB" id="A0AB74QCY5"/>
<evidence type="ECO:0000313" key="4">
    <source>
        <dbReference type="Proteomes" id="UP000411588"/>
    </source>
</evidence>
<accession>A0AB74QCY5</accession>
<evidence type="ECO:0000259" key="2">
    <source>
        <dbReference type="Pfam" id="PF07693"/>
    </source>
</evidence>
<dbReference type="RefSeq" id="WP_009901817.1">
    <property type="nucleotide sequence ID" value="NZ_CAADAK010000010.1"/>
</dbReference>
<dbReference type="PANTHER" id="PTHR22674:SF6">
    <property type="entry name" value="NTPASE KAP FAMILY P-LOOP DOMAIN-CONTAINING PROTEIN 1"/>
    <property type="match status" value="1"/>
</dbReference>
<sequence>MWVDRESGVDLLSYEPFAELVKNILLDETMNPLTIGLFGSWGAGKSTLLKLVDTKLSNKKELENKRIATVFLNAWAFEGYDDAKSALMESLLLELQDNVSEFKNVKNKISTLIRRLDFFRIGKFALKYGVPAIGSAFTPVGLAGSAAYLTSQKDNMISDAKDIVREEIKDAQDEAEKKNDVINNIRKFKKEFEELIIESKIDNLVVMIDDLDRCSPERIIETLEAIKLFLSVPKTTFIIAIDDSVIKYSVKKTYPKIDDDDFGIVDNYIEKIIQLPIYIPELSEQDITNYLLFLVIELYFEESVVKKLSSKLTNINAFFSGITLNQQTIKECIPEIKLEENLLKGKTYQDYIKMFEIVRKVAKVISLELKGNPRQAKRFLNTFLVRKKLGEIYSVGEKSTFDYEVLAQLTALEYLDKNVFRELYKAAMKTKNTDKVQELCIIKNIIENGEEIPKEFFEWDKPSIINWVKNTDIVNVSGKELLSYFYLSRESLHINFSAVDELTVEERKAFNEYMKLEKPLALKNSLDRIKKNNNLNLDNIIKAIIDSSRNDIKLLKKCVPIYTHYEMYRNKIIEVIVTMKEKDLNMNIIMTLNNLYRIDKNIFKSAIDYFKEIKVDQKKLDLIIKED</sequence>
<dbReference type="InterPro" id="IPR052754">
    <property type="entry name" value="NTPase_KAP_P-loop"/>
</dbReference>
<evidence type="ECO:0000256" key="1">
    <source>
        <dbReference type="SAM" id="Coils"/>
    </source>
</evidence>
<keyword evidence="1" id="KW-0175">Coiled coil</keyword>